<dbReference type="EMBL" id="FTOA01000011">
    <property type="protein sequence ID" value="SIT18771.1"/>
    <property type="molecule type" value="Genomic_DNA"/>
</dbReference>
<keyword evidence="11" id="KW-1185">Reference proteome</keyword>
<evidence type="ECO:0000256" key="1">
    <source>
        <dbReference type="ARBA" id="ARBA00004651"/>
    </source>
</evidence>
<dbReference type="GO" id="GO:0015199">
    <property type="term" value="F:amino-acid betaine transmembrane transporter activity"/>
    <property type="evidence" value="ECO:0007669"/>
    <property type="project" value="TreeGrafter"/>
</dbReference>
<dbReference type="InterPro" id="IPR045324">
    <property type="entry name" value="Small_multidrug_res"/>
</dbReference>
<evidence type="ECO:0000256" key="8">
    <source>
        <dbReference type="RuleBase" id="RU003942"/>
    </source>
</evidence>
<feature type="transmembrane region" description="Helical" evidence="9">
    <location>
        <begin position="61"/>
        <end position="81"/>
    </location>
</feature>
<dbReference type="PANTHER" id="PTHR30561">
    <property type="entry name" value="SMR FAMILY PROTON-DEPENDENT DRUG EFFLUX TRANSPORTER SUGE"/>
    <property type="match status" value="1"/>
</dbReference>
<dbReference type="GO" id="GO:0005886">
    <property type="term" value="C:plasma membrane"/>
    <property type="evidence" value="ECO:0007669"/>
    <property type="project" value="UniProtKB-SubCell"/>
</dbReference>
<evidence type="ECO:0000256" key="2">
    <source>
        <dbReference type="ARBA" id="ARBA00022448"/>
    </source>
</evidence>
<organism evidence="10 11">
    <name type="scientific">Insolitispirillum peregrinum</name>
    <dbReference type="NCBI Taxonomy" id="80876"/>
    <lineage>
        <taxon>Bacteria</taxon>
        <taxon>Pseudomonadati</taxon>
        <taxon>Pseudomonadota</taxon>
        <taxon>Alphaproteobacteria</taxon>
        <taxon>Rhodospirillales</taxon>
        <taxon>Novispirillaceae</taxon>
        <taxon>Insolitispirillum</taxon>
    </lineage>
</organism>
<accession>A0A1N7Q7G8</accession>
<evidence type="ECO:0000313" key="10">
    <source>
        <dbReference type="EMBL" id="SIT18771.1"/>
    </source>
</evidence>
<protein>
    <submittedName>
        <fullName evidence="10">Small multidrug resistance pump</fullName>
    </submittedName>
</protein>
<gene>
    <name evidence="10" type="ORF">SAMN05421779_11158</name>
</gene>
<comment type="subcellular location">
    <subcellularLocation>
        <location evidence="1 8">Cell membrane</location>
        <topology evidence="1 8">Multi-pass membrane protein</topology>
    </subcellularLocation>
</comment>
<dbReference type="GO" id="GO:1990961">
    <property type="term" value="P:xenobiotic detoxification by transmembrane export across the plasma membrane"/>
    <property type="evidence" value="ECO:0007669"/>
    <property type="project" value="UniProtKB-ARBA"/>
</dbReference>
<sequence length="114" mass="12077">MISSAYGWLAAAIVSEVTGTTFLQKSEQFTRLGPTVAMAVLYALSFYCLSQALKGMPLGLAYAIWGGLGIALTGAIGWVVFNQRLDAPALLGMTLIISGILVIHLFSRSLGHES</sequence>
<dbReference type="STRING" id="80876.SAMN05421779_11158"/>
<dbReference type="RefSeq" id="WP_076402061.1">
    <property type="nucleotide sequence ID" value="NZ_FTOA01000011.1"/>
</dbReference>
<dbReference type="InterPro" id="IPR000390">
    <property type="entry name" value="Small_drug/metabolite_transptr"/>
</dbReference>
<evidence type="ECO:0000256" key="7">
    <source>
        <dbReference type="ARBA" id="ARBA00038032"/>
    </source>
</evidence>
<dbReference type="Gene3D" id="1.10.3730.20">
    <property type="match status" value="1"/>
</dbReference>
<evidence type="ECO:0000256" key="5">
    <source>
        <dbReference type="ARBA" id="ARBA00022989"/>
    </source>
</evidence>
<name>A0A1N7Q7G8_9PROT</name>
<dbReference type="PANTHER" id="PTHR30561:SF1">
    <property type="entry name" value="MULTIDRUG TRANSPORTER EMRE"/>
    <property type="match status" value="1"/>
</dbReference>
<keyword evidence="4 8" id="KW-0812">Transmembrane</keyword>
<dbReference type="SUPFAM" id="SSF103481">
    <property type="entry name" value="Multidrug resistance efflux transporter EmrE"/>
    <property type="match status" value="1"/>
</dbReference>
<dbReference type="GO" id="GO:0015220">
    <property type="term" value="F:choline transmembrane transporter activity"/>
    <property type="evidence" value="ECO:0007669"/>
    <property type="project" value="TreeGrafter"/>
</dbReference>
<evidence type="ECO:0000256" key="9">
    <source>
        <dbReference type="SAM" id="Phobius"/>
    </source>
</evidence>
<dbReference type="FunFam" id="1.10.3730.20:FF:000001">
    <property type="entry name" value="Quaternary ammonium compound resistance transporter SugE"/>
    <property type="match status" value="1"/>
</dbReference>
<dbReference type="InterPro" id="IPR037185">
    <property type="entry name" value="EmrE-like"/>
</dbReference>
<dbReference type="GO" id="GO:0015297">
    <property type="term" value="F:antiporter activity"/>
    <property type="evidence" value="ECO:0007669"/>
    <property type="project" value="TreeGrafter"/>
</dbReference>
<keyword evidence="3" id="KW-1003">Cell membrane</keyword>
<evidence type="ECO:0000313" key="11">
    <source>
        <dbReference type="Proteomes" id="UP000185678"/>
    </source>
</evidence>
<dbReference type="Pfam" id="PF00893">
    <property type="entry name" value="Multi_Drug_Res"/>
    <property type="match status" value="1"/>
</dbReference>
<dbReference type="Proteomes" id="UP000185678">
    <property type="component" value="Unassembled WGS sequence"/>
</dbReference>
<evidence type="ECO:0000256" key="6">
    <source>
        <dbReference type="ARBA" id="ARBA00023136"/>
    </source>
</evidence>
<dbReference type="AlphaFoldDB" id="A0A1N7Q7G8"/>
<feature type="transmembrane region" description="Helical" evidence="9">
    <location>
        <begin position="29"/>
        <end position="49"/>
    </location>
</feature>
<feature type="transmembrane region" description="Helical" evidence="9">
    <location>
        <begin position="87"/>
        <end position="106"/>
    </location>
</feature>
<keyword evidence="6 9" id="KW-0472">Membrane</keyword>
<proteinExistence type="inferred from homology"/>
<comment type="similarity">
    <text evidence="7 8">Belongs to the drug/metabolite transporter (DMT) superfamily. Small multidrug resistance (SMR) (TC 2.A.7.1) family.</text>
</comment>
<keyword evidence="2" id="KW-0813">Transport</keyword>
<reference evidence="10 11" key="1">
    <citation type="submission" date="2017-01" db="EMBL/GenBank/DDBJ databases">
        <authorList>
            <person name="Mah S.A."/>
            <person name="Swanson W.J."/>
            <person name="Moy G.W."/>
            <person name="Vacquier V.D."/>
        </authorList>
    </citation>
    <scope>NUCLEOTIDE SEQUENCE [LARGE SCALE GENOMIC DNA]</scope>
    <source>
        <strain evidence="10 11">DSM 11589</strain>
    </source>
</reference>
<evidence type="ECO:0000256" key="3">
    <source>
        <dbReference type="ARBA" id="ARBA00022475"/>
    </source>
</evidence>
<keyword evidence="5 9" id="KW-1133">Transmembrane helix</keyword>
<evidence type="ECO:0000256" key="4">
    <source>
        <dbReference type="ARBA" id="ARBA00022692"/>
    </source>
</evidence>
<dbReference type="GO" id="GO:0031460">
    <property type="term" value="P:glycine betaine transport"/>
    <property type="evidence" value="ECO:0007669"/>
    <property type="project" value="TreeGrafter"/>
</dbReference>